<dbReference type="OrthoDB" id="2448307at2759"/>
<dbReference type="Proteomes" id="UP001152795">
    <property type="component" value="Unassembled WGS sequence"/>
</dbReference>
<evidence type="ECO:0000313" key="3">
    <source>
        <dbReference type="Proteomes" id="UP001152795"/>
    </source>
</evidence>
<comment type="caution">
    <text evidence="2">The sequence shown here is derived from an EMBL/GenBank/DDBJ whole genome shotgun (WGS) entry which is preliminary data.</text>
</comment>
<dbReference type="PANTHER" id="PTHR39299:SF1">
    <property type="entry name" value="TRANSMEMBRANE PROTEIN"/>
    <property type="match status" value="1"/>
</dbReference>
<organism evidence="2 3">
    <name type="scientific">Paramuricea clavata</name>
    <name type="common">Red gorgonian</name>
    <name type="synonym">Violescent sea-whip</name>
    <dbReference type="NCBI Taxonomy" id="317549"/>
    <lineage>
        <taxon>Eukaryota</taxon>
        <taxon>Metazoa</taxon>
        <taxon>Cnidaria</taxon>
        <taxon>Anthozoa</taxon>
        <taxon>Octocorallia</taxon>
        <taxon>Malacalcyonacea</taxon>
        <taxon>Plexauridae</taxon>
        <taxon>Paramuricea</taxon>
    </lineage>
</organism>
<dbReference type="PANTHER" id="PTHR39299">
    <property type="entry name" value="TRANSMEMBRANE PROTEIN"/>
    <property type="match status" value="1"/>
</dbReference>
<dbReference type="EMBL" id="CACRXK020005055">
    <property type="protein sequence ID" value="CAB4004942.1"/>
    <property type="molecule type" value="Genomic_DNA"/>
</dbReference>
<dbReference type="AlphaFoldDB" id="A0A7D9E9C3"/>
<dbReference type="Pfam" id="PF25044">
    <property type="entry name" value="DUF7789"/>
    <property type="match status" value="1"/>
</dbReference>
<feature type="non-terminal residue" evidence="2">
    <location>
        <position position="1"/>
    </location>
</feature>
<sequence>FAVKRSTVLLIRLVVVLVFAPVNLILCFKISMQHYTSKNLIIRTLHSANIKFQNMCMNMFIFQTLLILEFEMALSLIVLVLTSGLEKVNPGEYVVLFVGIFVGIIWLIVGYLVPKYEQKTWVYVFLIFSLPQPAYVLYKIIQTGMDWNKQSNTINVSIIACACLFLMTRCLVSFYLWTVVSNFGKGLREAVYFPEEQKEAHGEVRKTPSPPHDEPDDDYLGENVNYDIHE</sequence>
<evidence type="ECO:0000259" key="1">
    <source>
        <dbReference type="Pfam" id="PF25044"/>
    </source>
</evidence>
<protein>
    <recommendedName>
        <fullName evidence="1">DUF7789 domain-containing protein</fullName>
    </recommendedName>
</protein>
<reference evidence="2" key="1">
    <citation type="submission" date="2020-04" db="EMBL/GenBank/DDBJ databases">
        <authorList>
            <person name="Alioto T."/>
            <person name="Alioto T."/>
            <person name="Gomez Garrido J."/>
        </authorList>
    </citation>
    <scope>NUCLEOTIDE SEQUENCE</scope>
    <source>
        <strain evidence="2">A484AB</strain>
    </source>
</reference>
<name>A0A7D9E9C3_PARCT</name>
<feature type="domain" description="DUF7789" evidence="1">
    <location>
        <begin position="49"/>
        <end position="177"/>
    </location>
</feature>
<keyword evidence="3" id="KW-1185">Reference proteome</keyword>
<gene>
    <name evidence="2" type="ORF">PACLA_8A026448</name>
</gene>
<evidence type="ECO:0000313" key="2">
    <source>
        <dbReference type="EMBL" id="CAB4004942.1"/>
    </source>
</evidence>
<accession>A0A7D9E9C3</accession>
<dbReference type="InterPro" id="IPR056691">
    <property type="entry name" value="DUF7789"/>
</dbReference>
<proteinExistence type="predicted"/>